<evidence type="ECO:0000313" key="1">
    <source>
        <dbReference type="EMBL" id="CAF5061833.1"/>
    </source>
</evidence>
<comment type="caution">
    <text evidence="1">The sequence shown here is derived from an EMBL/GenBank/DDBJ whole genome shotgun (WGS) entry which is preliminary data.</text>
</comment>
<proteinExistence type="predicted"/>
<name>A0A8S3EKE0_9BILA</name>
<reference evidence="1" key="1">
    <citation type="submission" date="2021-02" db="EMBL/GenBank/DDBJ databases">
        <authorList>
            <person name="Nowell W R."/>
        </authorList>
    </citation>
    <scope>NUCLEOTIDE SEQUENCE</scope>
</reference>
<gene>
    <name evidence="1" type="ORF">SMN809_LOCUS59806</name>
</gene>
<dbReference type="EMBL" id="CAJOBI010229814">
    <property type="protein sequence ID" value="CAF5061833.1"/>
    <property type="molecule type" value="Genomic_DNA"/>
</dbReference>
<feature type="non-terminal residue" evidence="1">
    <location>
        <position position="56"/>
    </location>
</feature>
<sequence length="56" mass="6524">MKHLRDEKEALNELESKQKLQASLEKRNASIEVTLIPNIKREIDGLQSVKSQHENR</sequence>
<dbReference type="Proteomes" id="UP000676336">
    <property type="component" value="Unassembled WGS sequence"/>
</dbReference>
<dbReference type="AlphaFoldDB" id="A0A8S3EKE0"/>
<organism evidence="1 2">
    <name type="scientific">Rotaria magnacalcarata</name>
    <dbReference type="NCBI Taxonomy" id="392030"/>
    <lineage>
        <taxon>Eukaryota</taxon>
        <taxon>Metazoa</taxon>
        <taxon>Spiralia</taxon>
        <taxon>Gnathifera</taxon>
        <taxon>Rotifera</taxon>
        <taxon>Eurotatoria</taxon>
        <taxon>Bdelloidea</taxon>
        <taxon>Philodinida</taxon>
        <taxon>Philodinidae</taxon>
        <taxon>Rotaria</taxon>
    </lineage>
</organism>
<evidence type="ECO:0000313" key="2">
    <source>
        <dbReference type="Proteomes" id="UP000676336"/>
    </source>
</evidence>
<accession>A0A8S3EKE0</accession>
<protein>
    <submittedName>
        <fullName evidence="1">Uncharacterized protein</fullName>
    </submittedName>
</protein>